<dbReference type="FunFam" id="3.40.50.300:FF:000366">
    <property type="entry name" value="GTPase, IMAP family member 2"/>
    <property type="match status" value="1"/>
</dbReference>
<organism evidence="6 7">
    <name type="scientific">Anas zonorhyncha</name>
    <name type="common">Eastern spot-billed duck</name>
    <dbReference type="NCBI Taxonomy" id="75864"/>
    <lineage>
        <taxon>Eukaryota</taxon>
        <taxon>Metazoa</taxon>
        <taxon>Chordata</taxon>
        <taxon>Craniata</taxon>
        <taxon>Vertebrata</taxon>
        <taxon>Euteleostomi</taxon>
        <taxon>Archelosauria</taxon>
        <taxon>Archosauria</taxon>
        <taxon>Dinosauria</taxon>
        <taxon>Saurischia</taxon>
        <taxon>Theropoda</taxon>
        <taxon>Coelurosauria</taxon>
        <taxon>Aves</taxon>
        <taxon>Neognathae</taxon>
        <taxon>Galloanserae</taxon>
        <taxon>Anseriformes</taxon>
        <taxon>Anatidae</taxon>
        <taxon>Anatinae</taxon>
        <taxon>Anas</taxon>
    </lineage>
</organism>
<dbReference type="InterPro" id="IPR045058">
    <property type="entry name" value="GIMA/IAN/Toc"/>
</dbReference>
<feature type="compositionally biased region" description="Basic and acidic residues" evidence="4">
    <location>
        <begin position="1"/>
        <end position="11"/>
    </location>
</feature>
<proteinExistence type="inferred from homology"/>
<dbReference type="PANTHER" id="PTHR10903:SF73">
    <property type="entry name" value="GTPASE IMAP FAMILY MEMBER 8"/>
    <property type="match status" value="1"/>
</dbReference>
<dbReference type="PROSITE" id="PS51720">
    <property type="entry name" value="G_AIG1"/>
    <property type="match status" value="1"/>
</dbReference>
<dbReference type="GO" id="GO:0005525">
    <property type="term" value="F:GTP binding"/>
    <property type="evidence" value="ECO:0007669"/>
    <property type="project" value="UniProtKB-KW"/>
</dbReference>
<sequence length="518" mass="55676">MASGSWEDHGKGARAGHCPAPEPPRRGVSVLVPPQAPRGPGSPGNLPASGGVLGTEQACAKQCRARGEGTGIPGVLRVSLGCHGYPWGGKSIPGVAQAALCPCAGLFPCMTHPRQCFTHCCSLTEPFPSLMPAGQGTQEHMELRLLLVGKTGAGKSATGNTILGWEAFESRLAGRAAFESRLAPQAMTRTCAQESRLWRGHRVVVTDTPGMFDSPEHSARSCYELARCLLLSAPGPHVLVLVTQLGRFTQEDKEAARQVWRVLGREAARHTIVLFTRKEDLGGGSLQHYVAHPSNAALRALLQACGGRCCAFSNRAAGAEREAQVEELMVLVQRVLEENQSTHYTSKLYSQATRLLSRSDVDFEEKCKRLAKQVEQQLQGDGVLGLVRRCVQGLWSMQYMWCPCCCCCFIVAVLSSICRFIVAVLSSILLHRGSSPAQCALSAAGIPRWLEGSCPAVPPLLALEARAELEYTVLYYSHVIALCCLTTWQAADTPSNSTAVPIWAVPLGTKLQHKACGC</sequence>
<comment type="similarity">
    <text evidence="1">Belongs to the TRAFAC class TrmE-Era-EngA-EngB-Septin-like GTPase superfamily. AIG1/Toc34/Toc159-like paraseptin GTPase family. IAN subfamily.</text>
</comment>
<dbReference type="CDD" id="cd01852">
    <property type="entry name" value="AIG1"/>
    <property type="match status" value="1"/>
</dbReference>
<keyword evidence="2" id="KW-0547">Nucleotide-binding</keyword>
<dbReference type="Gene3D" id="3.40.50.300">
    <property type="entry name" value="P-loop containing nucleotide triphosphate hydrolases"/>
    <property type="match status" value="1"/>
</dbReference>
<dbReference type="Proteomes" id="UP000694549">
    <property type="component" value="Unplaced"/>
</dbReference>
<dbReference type="Pfam" id="PF04548">
    <property type="entry name" value="AIG1"/>
    <property type="match status" value="1"/>
</dbReference>
<reference evidence="6" key="2">
    <citation type="submission" date="2025-09" db="UniProtKB">
        <authorList>
            <consortium name="Ensembl"/>
        </authorList>
    </citation>
    <scope>IDENTIFICATION</scope>
</reference>
<accession>A0A8B9UW02</accession>
<evidence type="ECO:0000256" key="1">
    <source>
        <dbReference type="ARBA" id="ARBA00008535"/>
    </source>
</evidence>
<evidence type="ECO:0000256" key="4">
    <source>
        <dbReference type="SAM" id="MobiDB-lite"/>
    </source>
</evidence>
<evidence type="ECO:0000256" key="2">
    <source>
        <dbReference type="ARBA" id="ARBA00022741"/>
    </source>
</evidence>
<evidence type="ECO:0000256" key="3">
    <source>
        <dbReference type="ARBA" id="ARBA00023134"/>
    </source>
</evidence>
<name>A0A8B9UW02_9AVES</name>
<keyword evidence="3" id="KW-0342">GTP-binding</keyword>
<protein>
    <recommendedName>
        <fullName evidence="5">AIG1-type G domain-containing protein</fullName>
    </recommendedName>
</protein>
<dbReference type="InterPro" id="IPR006703">
    <property type="entry name" value="G_AIG1"/>
</dbReference>
<evidence type="ECO:0000313" key="6">
    <source>
        <dbReference type="Ensembl" id="ENSAZOP00000012994.1"/>
    </source>
</evidence>
<evidence type="ECO:0000313" key="7">
    <source>
        <dbReference type="Proteomes" id="UP000694549"/>
    </source>
</evidence>
<dbReference type="Ensembl" id="ENSAZOT00000013964.1">
    <property type="protein sequence ID" value="ENSAZOP00000012994.1"/>
    <property type="gene ID" value="ENSAZOG00000008379.1"/>
</dbReference>
<evidence type="ECO:0000259" key="5">
    <source>
        <dbReference type="PROSITE" id="PS51720"/>
    </source>
</evidence>
<dbReference type="InterPro" id="IPR027417">
    <property type="entry name" value="P-loop_NTPase"/>
</dbReference>
<reference evidence="6" key="1">
    <citation type="submission" date="2025-08" db="UniProtKB">
        <authorList>
            <consortium name="Ensembl"/>
        </authorList>
    </citation>
    <scope>IDENTIFICATION</scope>
</reference>
<feature type="domain" description="AIG1-type G" evidence="5">
    <location>
        <begin position="140"/>
        <end position="353"/>
    </location>
</feature>
<dbReference type="SUPFAM" id="SSF52540">
    <property type="entry name" value="P-loop containing nucleoside triphosphate hydrolases"/>
    <property type="match status" value="1"/>
</dbReference>
<dbReference type="PANTHER" id="PTHR10903">
    <property type="entry name" value="GTPASE, IMAP FAMILY MEMBER-RELATED"/>
    <property type="match status" value="1"/>
</dbReference>
<keyword evidence="7" id="KW-1185">Reference proteome</keyword>
<dbReference type="AlphaFoldDB" id="A0A8B9UW02"/>
<feature type="region of interest" description="Disordered" evidence="4">
    <location>
        <begin position="1"/>
        <end position="50"/>
    </location>
</feature>